<keyword evidence="1" id="KW-0472">Membrane</keyword>
<evidence type="ECO:0000256" key="1">
    <source>
        <dbReference type="SAM" id="Phobius"/>
    </source>
</evidence>
<reference evidence="2" key="1">
    <citation type="submission" date="2018-12" db="EMBL/GenBank/DDBJ databases">
        <title>Novel natural products biosynthetic potential of the class Ktedonobacteria.</title>
        <authorList>
            <person name="Zheng Y."/>
            <person name="Saitou A."/>
            <person name="Wang C.M."/>
            <person name="Toyoda A."/>
            <person name="Minakuchi Y."/>
            <person name="Sekiguchi Y."/>
            <person name="Ueda K."/>
            <person name="Takano H."/>
            <person name="Sakai Y."/>
            <person name="Yokota A."/>
            <person name="Yabe S."/>
        </authorList>
    </citation>
    <scope>NUCLEOTIDE SEQUENCE</scope>
    <source>
        <strain evidence="2">COM3</strain>
    </source>
</reference>
<evidence type="ECO:0000313" key="2">
    <source>
        <dbReference type="EMBL" id="BBH87899.1"/>
    </source>
</evidence>
<gene>
    <name evidence="2" type="ORF">KTC_26500</name>
</gene>
<sequence length="316" mass="35955">MIWLIWRHYRWMLVLGILALLILMALFALNVSTMNAVYQQPNEAHCLQKGDCNLVVLPGLTTRTWYSLVFQSFPLLPFVVGIFLGAPLLAREYEKRTHLFVWTQSMSRTRWLSTNLMLLGSAVVLGFGAISLVATWWSFVQDATFSFSPWSTFMIRGSVLVANVLFGLLFGVMIGAIVRRVLPAMVITLVLLIPLQIAIWNGYPYLFPPSSQLEYNWKIVHGEVVGILNDRLDDLILSRETVGADGQTPINVLDNPCPDDKLTGEALRQCNEKNFHELVKYHRFNEHFWPLQLATTALLLTLAALCTGVTYWRVRR</sequence>
<dbReference type="AlphaFoldDB" id="A0A455SLP8"/>
<evidence type="ECO:0008006" key="3">
    <source>
        <dbReference type="Google" id="ProtNLM"/>
    </source>
</evidence>
<accession>A0A455SLP8</accession>
<organism evidence="2">
    <name type="scientific">Thermosporothrix sp. COM3</name>
    <dbReference type="NCBI Taxonomy" id="2490863"/>
    <lineage>
        <taxon>Bacteria</taxon>
        <taxon>Bacillati</taxon>
        <taxon>Chloroflexota</taxon>
        <taxon>Ktedonobacteria</taxon>
        <taxon>Ktedonobacterales</taxon>
        <taxon>Thermosporotrichaceae</taxon>
        <taxon>Thermosporothrix</taxon>
    </lineage>
</organism>
<feature type="transmembrane region" description="Helical" evidence="1">
    <location>
        <begin position="70"/>
        <end position="90"/>
    </location>
</feature>
<keyword evidence="1" id="KW-1133">Transmembrane helix</keyword>
<protein>
    <recommendedName>
        <fullName evidence="3">ABC transporter permease</fullName>
    </recommendedName>
</protein>
<feature type="transmembrane region" description="Helical" evidence="1">
    <location>
        <begin position="159"/>
        <end position="178"/>
    </location>
</feature>
<name>A0A455SLP8_9CHLR</name>
<feature type="transmembrane region" description="Helical" evidence="1">
    <location>
        <begin position="111"/>
        <end position="139"/>
    </location>
</feature>
<keyword evidence="1" id="KW-0812">Transmembrane</keyword>
<proteinExistence type="predicted"/>
<feature type="transmembrane region" description="Helical" evidence="1">
    <location>
        <begin position="288"/>
        <end position="312"/>
    </location>
</feature>
<feature type="transmembrane region" description="Helical" evidence="1">
    <location>
        <begin position="185"/>
        <end position="203"/>
    </location>
</feature>
<dbReference type="EMBL" id="AP019376">
    <property type="protein sequence ID" value="BBH87899.1"/>
    <property type="molecule type" value="Genomic_DNA"/>
</dbReference>